<evidence type="ECO:0000256" key="4">
    <source>
        <dbReference type="ARBA" id="ARBA00043263"/>
    </source>
</evidence>
<keyword evidence="7" id="KW-1185">Reference proteome</keyword>
<keyword evidence="4" id="KW-0105">Cadmium resistance</keyword>
<dbReference type="InterPro" id="IPR036390">
    <property type="entry name" value="WH_DNA-bd_sf"/>
</dbReference>
<evidence type="ECO:0000313" key="6">
    <source>
        <dbReference type="EMBL" id="GAQ25973.1"/>
    </source>
</evidence>
<dbReference type="PANTHER" id="PTHR43132">
    <property type="entry name" value="ARSENICAL RESISTANCE OPERON REPRESSOR ARSR-RELATED"/>
    <property type="match status" value="1"/>
</dbReference>
<dbReference type="PROSITE" id="PS50987">
    <property type="entry name" value="HTH_ARSR_2"/>
    <property type="match status" value="1"/>
</dbReference>
<dbReference type="RefSeq" id="WP_059033658.1">
    <property type="nucleotide sequence ID" value="NZ_BSDN01000007.1"/>
</dbReference>
<dbReference type="OrthoDB" id="9794330at2"/>
<dbReference type="PRINTS" id="PR00778">
    <property type="entry name" value="HTHARSR"/>
</dbReference>
<gene>
    <name evidence="6" type="ORF">TSYNT_9226</name>
</gene>
<evidence type="ECO:0000313" key="7">
    <source>
        <dbReference type="Proteomes" id="UP000062160"/>
    </source>
</evidence>
<name>A0A0U9HGP1_9FIRM</name>
<dbReference type="AlphaFoldDB" id="A0A0U9HGP1"/>
<dbReference type="GO" id="GO:0046686">
    <property type="term" value="P:response to cadmium ion"/>
    <property type="evidence" value="ECO:0007669"/>
    <property type="project" value="UniProtKB-KW"/>
</dbReference>
<dbReference type="PANTHER" id="PTHR43132:SF6">
    <property type="entry name" value="HTH-TYPE TRANSCRIPTIONAL REPRESSOR CZRA"/>
    <property type="match status" value="1"/>
</dbReference>
<accession>A0A0U9HGP1</accession>
<dbReference type="Gene3D" id="1.10.10.10">
    <property type="entry name" value="Winged helix-like DNA-binding domain superfamily/Winged helix DNA-binding domain"/>
    <property type="match status" value="1"/>
</dbReference>
<dbReference type="Pfam" id="PF01022">
    <property type="entry name" value="HTH_5"/>
    <property type="match status" value="1"/>
</dbReference>
<evidence type="ECO:0000256" key="1">
    <source>
        <dbReference type="ARBA" id="ARBA00023015"/>
    </source>
</evidence>
<evidence type="ECO:0000256" key="2">
    <source>
        <dbReference type="ARBA" id="ARBA00023125"/>
    </source>
</evidence>
<dbReference type="GO" id="GO:0003677">
    <property type="term" value="F:DNA binding"/>
    <property type="evidence" value="ECO:0007669"/>
    <property type="project" value="UniProtKB-KW"/>
</dbReference>
<dbReference type="STRING" id="224999.GCA_001485475_02011"/>
<keyword evidence="1" id="KW-0805">Transcription regulation</keyword>
<dbReference type="GO" id="GO:0003700">
    <property type="term" value="F:DNA-binding transcription factor activity"/>
    <property type="evidence" value="ECO:0007669"/>
    <property type="project" value="InterPro"/>
</dbReference>
<dbReference type="InterPro" id="IPR036388">
    <property type="entry name" value="WH-like_DNA-bd_sf"/>
</dbReference>
<keyword evidence="3" id="KW-0804">Transcription</keyword>
<organism evidence="6">
    <name type="scientific">Tepidanaerobacter syntrophicus</name>
    <dbReference type="NCBI Taxonomy" id="224999"/>
    <lineage>
        <taxon>Bacteria</taxon>
        <taxon>Bacillati</taxon>
        <taxon>Bacillota</taxon>
        <taxon>Clostridia</taxon>
        <taxon>Thermosediminibacterales</taxon>
        <taxon>Tepidanaerobacteraceae</taxon>
        <taxon>Tepidanaerobacter</taxon>
    </lineage>
</organism>
<dbReference type="PROSITE" id="PS00846">
    <property type="entry name" value="HTH_ARSR_1"/>
    <property type="match status" value="1"/>
</dbReference>
<dbReference type="InterPro" id="IPR051011">
    <property type="entry name" value="Metal_resp_trans_reg"/>
</dbReference>
<dbReference type="NCBIfam" id="NF033788">
    <property type="entry name" value="HTH_metalloreg"/>
    <property type="match status" value="1"/>
</dbReference>
<sequence length="127" mass="14653">MENNDNNVSKEIDVCEVFSIEEDKVRKLAGTIPDMVDLADLFKVLADETRVKIVYLLSKDELCVCDIATLLNSTVSNVSHHLRVLRTAHLVKFRKEGKQVFYTLDDEHVVHIIKEGFEHVNHIHREK</sequence>
<feature type="domain" description="HTH arsR-type" evidence="5">
    <location>
        <begin position="32"/>
        <end position="124"/>
    </location>
</feature>
<dbReference type="SMART" id="SM00418">
    <property type="entry name" value="HTH_ARSR"/>
    <property type="match status" value="1"/>
</dbReference>
<proteinExistence type="predicted"/>
<protein>
    <submittedName>
        <fullName evidence="6">DNA-binding transcriptional regulator, ArsR family</fullName>
    </submittedName>
</protein>
<reference evidence="6" key="1">
    <citation type="journal article" date="2016" name="Genome Announc.">
        <title>Draft Genome Sequence of the Syntrophic Lactate-Degrading Bacterium Tepidanaerobacter syntrophicus JLT.</title>
        <authorList>
            <person name="Matsuura N."/>
            <person name="Ohashi A."/>
            <person name="Tourlousse D.M."/>
            <person name="Sekiguchi Y."/>
        </authorList>
    </citation>
    <scope>NUCLEOTIDE SEQUENCE [LARGE SCALE GENOMIC DNA]</scope>
    <source>
        <strain evidence="6">JL</strain>
    </source>
</reference>
<dbReference type="InterPro" id="IPR001845">
    <property type="entry name" value="HTH_ArsR_DNA-bd_dom"/>
</dbReference>
<evidence type="ECO:0000256" key="3">
    <source>
        <dbReference type="ARBA" id="ARBA00023163"/>
    </source>
</evidence>
<dbReference type="InterPro" id="IPR018334">
    <property type="entry name" value="ArsR_HTH"/>
</dbReference>
<dbReference type="CDD" id="cd00090">
    <property type="entry name" value="HTH_ARSR"/>
    <property type="match status" value="1"/>
</dbReference>
<dbReference type="Proteomes" id="UP000062160">
    <property type="component" value="Unassembled WGS sequence"/>
</dbReference>
<dbReference type="EMBL" id="DF977003">
    <property type="protein sequence ID" value="GAQ25973.1"/>
    <property type="molecule type" value="Genomic_DNA"/>
</dbReference>
<keyword evidence="2 6" id="KW-0238">DNA-binding</keyword>
<evidence type="ECO:0000259" key="5">
    <source>
        <dbReference type="PROSITE" id="PS50987"/>
    </source>
</evidence>
<dbReference type="InterPro" id="IPR011991">
    <property type="entry name" value="ArsR-like_HTH"/>
</dbReference>
<dbReference type="SUPFAM" id="SSF46785">
    <property type="entry name" value="Winged helix' DNA-binding domain"/>
    <property type="match status" value="1"/>
</dbReference>